<dbReference type="EMBL" id="AP028922">
    <property type="protein sequence ID" value="BET02689.1"/>
    <property type="molecule type" value="Genomic_DNA"/>
</dbReference>
<evidence type="ECO:0000256" key="1">
    <source>
        <dbReference type="SAM" id="Coils"/>
    </source>
</evidence>
<keyword evidence="4" id="KW-1185">Reference proteome</keyword>
<evidence type="ECO:0000313" key="3">
    <source>
        <dbReference type="EMBL" id="BET02689.1"/>
    </source>
</evidence>
<organism evidence="3 4">
    <name type="scientific">Nesidiocoris tenuis</name>
    <dbReference type="NCBI Taxonomy" id="355587"/>
    <lineage>
        <taxon>Eukaryota</taxon>
        <taxon>Metazoa</taxon>
        <taxon>Ecdysozoa</taxon>
        <taxon>Arthropoda</taxon>
        <taxon>Hexapoda</taxon>
        <taxon>Insecta</taxon>
        <taxon>Pterygota</taxon>
        <taxon>Neoptera</taxon>
        <taxon>Paraneoptera</taxon>
        <taxon>Hemiptera</taxon>
        <taxon>Heteroptera</taxon>
        <taxon>Panheteroptera</taxon>
        <taxon>Cimicomorpha</taxon>
        <taxon>Miridae</taxon>
        <taxon>Dicyphina</taxon>
        <taxon>Nesidiocoris</taxon>
    </lineage>
</organism>
<feature type="region of interest" description="Disordered" evidence="2">
    <location>
        <begin position="1"/>
        <end position="27"/>
    </location>
</feature>
<proteinExistence type="predicted"/>
<reference evidence="3 4" key="1">
    <citation type="submission" date="2023-09" db="EMBL/GenBank/DDBJ databases">
        <title>Nesidiocoris tenuis whole genome shotgun sequence.</title>
        <authorList>
            <person name="Shibata T."/>
            <person name="Shimoda M."/>
            <person name="Kobayashi T."/>
            <person name="Uehara T."/>
        </authorList>
    </citation>
    <scope>NUCLEOTIDE SEQUENCE [LARGE SCALE GENOMIC DNA]</scope>
    <source>
        <strain evidence="3 4">Japan</strain>
    </source>
</reference>
<protein>
    <submittedName>
        <fullName evidence="3">Uncharacterized protein</fullName>
    </submittedName>
</protein>
<gene>
    <name evidence="3" type="ORF">NTJ_15507</name>
</gene>
<dbReference type="Proteomes" id="UP001307889">
    <property type="component" value="Chromosome 14"/>
</dbReference>
<feature type="coiled-coil region" evidence="1">
    <location>
        <begin position="32"/>
        <end position="73"/>
    </location>
</feature>
<keyword evidence="1" id="KW-0175">Coiled coil</keyword>
<accession>A0ABN7BE86</accession>
<evidence type="ECO:0000313" key="4">
    <source>
        <dbReference type="Proteomes" id="UP001307889"/>
    </source>
</evidence>
<sequence>MVNSSQRDVNKSSGFRQDFPDPEDGEIQIPDLLDVEENVRELDSALDQLNSALDDLEARNENIQSMLLALLNESRETSKELAAINKSSQK</sequence>
<dbReference type="Pfam" id="PF03670">
    <property type="entry name" value="UPF0184"/>
    <property type="match status" value="1"/>
</dbReference>
<name>A0ABN7BE86_9HEMI</name>
<feature type="compositionally biased region" description="Polar residues" evidence="2">
    <location>
        <begin position="1"/>
        <end position="15"/>
    </location>
</feature>
<evidence type="ECO:0000256" key="2">
    <source>
        <dbReference type="SAM" id="MobiDB-lite"/>
    </source>
</evidence>